<evidence type="ECO:0000256" key="5">
    <source>
        <dbReference type="SAM" id="MobiDB-lite"/>
    </source>
</evidence>
<name>A0A7H9B838_ZYGMR</name>
<evidence type="ECO:0000256" key="1">
    <source>
        <dbReference type="ARBA" id="ARBA00004141"/>
    </source>
</evidence>
<keyword evidence="7" id="KW-0732">Signal</keyword>
<feature type="transmembrane region" description="Helical" evidence="6">
    <location>
        <begin position="166"/>
        <end position="185"/>
    </location>
</feature>
<evidence type="ECO:0000256" key="6">
    <source>
        <dbReference type="SAM" id="Phobius"/>
    </source>
</evidence>
<dbReference type="PANTHER" id="PTHR35779">
    <property type="entry name" value="PH-RESPONSE REGULATOR PROTEIN PALH/RIM21"/>
    <property type="match status" value="1"/>
</dbReference>
<comment type="subcellular location">
    <subcellularLocation>
        <location evidence="1">Membrane</location>
        <topology evidence="1">Multi-pass membrane protein</topology>
    </subcellularLocation>
</comment>
<dbReference type="EMBL" id="CP058611">
    <property type="protein sequence ID" value="QLG74918.1"/>
    <property type="molecule type" value="Genomic_DNA"/>
</dbReference>
<evidence type="ECO:0000256" key="7">
    <source>
        <dbReference type="SAM" id="SignalP"/>
    </source>
</evidence>
<dbReference type="KEGG" id="zmk:HG535_0H02450"/>
<accession>A0A7H9B838</accession>
<keyword evidence="4 6" id="KW-0472">Membrane</keyword>
<evidence type="ECO:0000256" key="4">
    <source>
        <dbReference type="ARBA" id="ARBA00023136"/>
    </source>
</evidence>
<evidence type="ECO:0008006" key="10">
    <source>
        <dbReference type="Google" id="ProtNLM"/>
    </source>
</evidence>
<reference evidence="8 9" key="1">
    <citation type="submission" date="2020-07" db="EMBL/GenBank/DDBJ databases">
        <title>The yeast mating-type switching endonuclease HO is a domesticated member of an unorthodox homing genetic element family.</title>
        <authorList>
            <person name="Coughlan A.Y."/>
            <person name="Lombardi L."/>
            <person name="Braun-Galleani S."/>
            <person name="Martos A.R."/>
            <person name="Galeote V."/>
            <person name="Bigey F."/>
            <person name="Dequin S."/>
            <person name="Byrne K.P."/>
            <person name="Wolfe K.H."/>
        </authorList>
    </citation>
    <scope>NUCLEOTIDE SEQUENCE [LARGE SCALE GENOMIC DNA]</scope>
    <source>
        <strain evidence="8 9">NRRL Y-6702</strain>
    </source>
</reference>
<keyword evidence="9" id="KW-1185">Reference proteome</keyword>
<dbReference type="InterPro" id="IPR014844">
    <property type="entry name" value="PalH"/>
</dbReference>
<feature type="transmembrane region" description="Helical" evidence="6">
    <location>
        <begin position="257"/>
        <end position="275"/>
    </location>
</feature>
<organism evidence="8 9">
    <name type="scientific">Zygotorulaspora mrakii</name>
    <name type="common">Zygosaccharomyces mrakii</name>
    <dbReference type="NCBI Taxonomy" id="42260"/>
    <lineage>
        <taxon>Eukaryota</taxon>
        <taxon>Fungi</taxon>
        <taxon>Dikarya</taxon>
        <taxon>Ascomycota</taxon>
        <taxon>Saccharomycotina</taxon>
        <taxon>Saccharomycetes</taxon>
        <taxon>Saccharomycetales</taxon>
        <taxon>Saccharomycetaceae</taxon>
        <taxon>Zygotorulaspora</taxon>
    </lineage>
</organism>
<feature type="compositionally biased region" description="Basic and acidic residues" evidence="5">
    <location>
        <begin position="505"/>
        <end position="514"/>
    </location>
</feature>
<feature type="compositionally biased region" description="Basic and acidic residues" evidence="5">
    <location>
        <begin position="521"/>
        <end position="534"/>
    </location>
</feature>
<evidence type="ECO:0000256" key="3">
    <source>
        <dbReference type="ARBA" id="ARBA00022989"/>
    </source>
</evidence>
<evidence type="ECO:0000313" key="9">
    <source>
        <dbReference type="Proteomes" id="UP000509704"/>
    </source>
</evidence>
<sequence>MIGLRALVTGAVVFFGRIVLADSAPYTEHVGHRNSTLLSNLIKDFILDPHGDICTGNTLNGGFMTLNNGNITILDNGTVNEPIFLIRCSNLSEFEELSPILQNFSNSLSNISTIDDSSLYVSKDPFEKSVLMITFASCAVCIGTWMLYLVIILLPAENHNGRRFSVQFYVLFTAIYEAAMLGKSISNIFEKQYRENYQDAFEVEVHIFNSTAYRVGEIISSLMNFLNWIAIIFYMFHSYTKLRKNWLPSILSNRNGLIIHIGLTLTIIDTTLFAVSLWNKTAQYALMICYKTIDYIIYTLFCGLTVYFISHDFWFVVAPKRVKSNEQIGIKSILLLIWKDYHETIPLLVYNMTLFVLLYFTSLYFTIQNTRIGQWRYKVVKFLRLLITVSVWGLIDVLERRELILSRETILGRKIHNNDEYFFDPRLPCSLSASQDDSKSRLSRSRSENSLNDVEENTGRPQKVQSSSSSLSVFVRPLRVWKSQVRRARNLKNYSRAKNHRLLDTLTGKKDKYAGYKSKGKNQDKSPSHSERVISSDSTQHHAIFTNHDKNAQDVNEQASVETELARNYIYDYNNDS</sequence>
<feature type="region of interest" description="Disordered" evidence="5">
    <location>
        <begin position="505"/>
        <end position="559"/>
    </location>
</feature>
<dbReference type="GO" id="GO:0071467">
    <property type="term" value="P:cellular response to pH"/>
    <property type="evidence" value="ECO:0007669"/>
    <property type="project" value="TreeGrafter"/>
</dbReference>
<dbReference type="RefSeq" id="XP_037146643.1">
    <property type="nucleotide sequence ID" value="XM_037290748.1"/>
</dbReference>
<dbReference type="OrthoDB" id="4033945at2759"/>
<protein>
    <recommendedName>
        <fullName evidence="10">Protein DFG16</fullName>
    </recommendedName>
</protein>
<proteinExistence type="predicted"/>
<evidence type="ECO:0000313" key="8">
    <source>
        <dbReference type="EMBL" id="QLG74918.1"/>
    </source>
</evidence>
<keyword evidence="2 6" id="KW-0812">Transmembrane</keyword>
<feature type="region of interest" description="Disordered" evidence="5">
    <location>
        <begin position="433"/>
        <end position="468"/>
    </location>
</feature>
<feature type="transmembrane region" description="Helical" evidence="6">
    <location>
        <begin position="218"/>
        <end position="236"/>
    </location>
</feature>
<feature type="transmembrane region" description="Helical" evidence="6">
    <location>
        <begin position="295"/>
        <end position="317"/>
    </location>
</feature>
<gene>
    <name evidence="8" type="ORF">HG535_0H02450</name>
</gene>
<dbReference type="AlphaFoldDB" id="A0A7H9B838"/>
<feature type="chain" id="PRO_5029021417" description="Protein DFG16" evidence="7">
    <location>
        <begin position="24"/>
        <end position="577"/>
    </location>
</feature>
<evidence type="ECO:0000256" key="2">
    <source>
        <dbReference type="ARBA" id="ARBA00022692"/>
    </source>
</evidence>
<dbReference type="Pfam" id="PF08733">
    <property type="entry name" value="PalH"/>
    <property type="match status" value="1"/>
</dbReference>
<feature type="signal peptide" evidence="7">
    <location>
        <begin position="1"/>
        <end position="23"/>
    </location>
</feature>
<dbReference type="GO" id="GO:0005886">
    <property type="term" value="C:plasma membrane"/>
    <property type="evidence" value="ECO:0007669"/>
    <property type="project" value="TreeGrafter"/>
</dbReference>
<dbReference type="GeneID" id="59238721"/>
<keyword evidence="3 6" id="KW-1133">Transmembrane helix</keyword>
<dbReference type="PANTHER" id="PTHR35779:SF2">
    <property type="entry name" value="PROTEIN DFG16"/>
    <property type="match status" value="1"/>
</dbReference>
<feature type="transmembrane region" description="Helical" evidence="6">
    <location>
        <begin position="379"/>
        <end position="398"/>
    </location>
</feature>
<feature type="transmembrane region" description="Helical" evidence="6">
    <location>
        <begin position="347"/>
        <end position="367"/>
    </location>
</feature>
<feature type="transmembrane region" description="Helical" evidence="6">
    <location>
        <begin position="130"/>
        <end position="154"/>
    </location>
</feature>
<dbReference type="Proteomes" id="UP000509704">
    <property type="component" value="Chromosome 8"/>
</dbReference>